<accession>A0ABT7HL29</accession>
<evidence type="ECO:0000259" key="4">
    <source>
        <dbReference type="Pfam" id="PF00588"/>
    </source>
</evidence>
<dbReference type="SUPFAM" id="SSF75217">
    <property type="entry name" value="alpha/beta knot"/>
    <property type="match status" value="1"/>
</dbReference>
<dbReference type="EMBL" id="JASSPP010000002">
    <property type="protein sequence ID" value="MDK9580335.1"/>
    <property type="molecule type" value="Genomic_DNA"/>
</dbReference>
<dbReference type="GO" id="GO:0008168">
    <property type="term" value="F:methyltransferase activity"/>
    <property type="evidence" value="ECO:0007669"/>
    <property type="project" value="UniProtKB-KW"/>
</dbReference>
<dbReference type="CDD" id="cd18095">
    <property type="entry name" value="SpoU-like_rRNA-MTase"/>
    <property type="match status" value="1"/>
</dbReference>
<keyword evidence="3" id="KW-0808">Transferase</keyword>
<dbReference type="Pfam" id="PF00588">
    <property type="entry name" value="SpoU_methylase"/>
    <property type="match status" value="1"/>
</dbReference>
<evidence type="ECO:0000313" key="7">
    <source>
        <dbReference type="Proteomes" id="UP001225134"/>
    </source>
</evidence>
<protein>
    <submittedName>
        <fullName evidence="6">RNA methyltransferase</fullName>
    </submittedName>
</protein>
<dbReference type="InterPro" id="IPR051259">
    <property type="entry name" value="rRNA_Methyltransferase"/>
</dbReference>
<dbReference type="RefSeq" id="WP_285152695.1">
    <property type="nucleotide sequence ID" value="NZ_JASSPP010000002.1"/>
</dbReference>
<reference evidence="6 7" key="1">
    <citation type="submission" date="2023-06" db="EMBL/GenBank/DDBJ databases">
        <title>Antibody response to the Sneathia vaginalis cytopathogenic toxin A during pregnancy.</title>
        <authorList>
            <person name="Mccoy Z.T."/>
            <person name="Serrano M.G."/>
            <person name="Spaine K."/>
            <person name="Edwards D.J."/>
            <person name="Buck G.A."/>
            <person name="Jefferson K."/>
        </authorList>
    </citation>
    <scope>NUCLEOTIDE SEQUENCE [LARGE SCALE GENOMIC DNA]</scope>
    <source>
        <strain evidence="6 7">CCUG 42621</strain>
    </source>
</reference>
<evidence type="ECO:0000256" key="2">
    <source>
        <dbReference type="ARBA" id="ARBA00022603"/>
    </source>
</evidence>
<dbReference type="InterPro" id="IPR053888">
    <property type="entry name" value="MRM3-like_sub_bind"/>
</dbReference>
<comment type="similarity">
    <text evidence="1">Belongs to the class IV-like SAM-binding methyltransferase superfamily. RNA methyltransferase TrmH family.</text>
</comment>
<evidence type="ECO:0000256" key="1">
    <source>
        <dbReference type="ARBA" id="ARBA00007228"/>
    </source>
</evidence>
<name>A0ABT7HL29_9FUSO</name>
<evidence type="ECO:0000256" key="3">
    <source>
        <dbReference type="ARBA" id="ARBA00022679"/>
    </source>
</evidence>
<dbReference type="Gene3D" id="3.30.1330.30">
    <property type="match status" value="1"/>
</dbReference>
<dbReference type="Pfam" id="PF22435">
    <property type="entry name" value="MRM3-like_sub_bind"/>
    <property type="match status" value="1"/>
</dbReference>
<organism evidence="6 7">
    <name type="scientific">Sneathia sanguinegens</name>
    <dbReference type="NCBI Taxonomy" id="40543"/>
    <lineage>
        <taxon>Bacteria</taxon>
        <taxon>Fusobacteriati</taxon>
        <taxon>Fusobacteriota</taxon>
        <taxon>Fusobacteriia</taxon>
        <taxon>Fusobacteriales</taxon>
        <taxon>Leptotrichiaceae</taxon>
        <taxon>Sneathia</taxon>
    </lineage>
</organism>
<evidence type="ECO:0000313" key="6">
    <source>
        <dbReference type="EMBL" id="MDK9580335.1"/>
    </source>
</evidence>
<dbReference type="PANTHER" id="PTHR43191:SF2">
    <property type="entry name" value="RRNA METHYLTRANSFERASE 3, MITOCHONDRIAL"/>
    <property type="match status" value="1"/>
</dbReference>
<proteinExistence type="inferred from homology"/>
<dbReference type="InterPro" id="IPR029026">
    <property type="entry name" value="tRNA_m1G_MTases_N"/>
</dbReference>
<dbReference type="InterPro" id="IPR029064">
    <property type="entry name" value="Ribosomal_eL30-like_sf"/>
</dbReference>
<dbReference type="InterPro" id="IPR001537">
    <property type="entry name" value="SpoU_MeTrfase"/>
</dbReference>
<sequence length="261" mass="30024">MEQKWTNIEYIESKENRKYKLLKKLSQKKYRDLNNIFIAEGEKFIKECKTASHCIIQKSRFDYFEKKYNLNNFIKITILNDKLFSEISSQENSQGILFIHSKNTISLNEIKGDIVILDDVQDPGNIGTIIRTLVALNYENLILTKGSCDVYTPKAVRASMGSIFKLNIIYATYDEIKEFIEKNSYISFATNLAKNSIEYTNCKLNKDKNAYIFGNEGGGVSKTLLDFCNYNVIIPISDKVNSLNVSVATAVFLYKMRELEK</sequence>
<gene>
    <name evidence="6" type="ORF">QQA45_02215</name>
</gene>
<feature type="domain" description="tRNA/rRNA methyltransferase SpoU type" evidence="4">
    <location>
        <begin position="114"/>
        <end position="254"/>
    </location>
</feature>
<dbReference type="PANTHER" id="PTHR43191">
    <property type="entry name" value="RRNA METHYLTRANSFERASE 3"/>
    <property type="match status" value="1"/>
</dbReference>
<keyword evidence="7" id="KW-1185">Reference proteome</keyword>
<dbReference type="GO" id="GO:0032259">
    <property type="term" value="P:methylation"/>
    <property type="evidence" value="ECO:0007669"/>
    <property type="project" value="UniProtKB-KW"/>
</dbReference>
<dbReference type="Proteomes" id="UP001225134">
    <property type="component" value="Unassembled WGS sequence"/>
</dbReference>
<comment type="caution">
    <text evidence="6">The sequence shown here is derived from an EMBL/GenBank/DDBJ whole genome shotgun (WGS) entry which is preliminary data.</text>
</comment>
<feature type="domain" description="MRM3-like substrate binding" evidence="5">
    <location>
        <begin position="16"/>
        <end position="97"/>
    </location>
</feature>
<dbReference type="Gene3D" id="3.40.1280.10">
    <property type="match status" value="1"/>
</dbReference>
<dbReference type="InterPro" id="IPR029028">
    <property type="entry name" value="Alpha/beta_knot_MTases"/>
</dbReference>
<keyword evidence="2 6" id="KW-0489">Methyltransferase</keyword>
<dbReference type="SUPFAM" id="SSF55315">
    <property type="entry name" value="L30e-like"/>
    <property type="match status" value="1"/>
</dbReference>
<evidence type="ECO:0000259" key="5">
    <source>
        <dbReference type="Pfam" id="PF22435"/>
    </source>
</evidence>